<gene>
    <name evidence="1" type="primary">virK_2</name>
    <name evidence="1" type="ORF">NCTC9962_02198</name>
</gene>
<evidence type="ECO:0000313" key="1">
    <source>
        <dbReference type="EMBL" id="STL36881.1"/>
    </source>
</evidence>
<name>A0A377AVL1_ECOLX</name>
<evidence type="ECO:0000313" key="2">
    <source>
        <dbReference type="Proteomes" id="UP000254052"/>
    </source>
</evidence>
<dbReference type="Pfam" id="PF04393">
    <property type="entry name" value="DUF535"/>
    <property type="match status" value="1"/>
</dbReference>
<dbReference type="EMBL" id="UGED01000006">
    <property type="protein sequence ID" value="STL36881.1"/>
    <property type="molecule type" value="Genomic_DNA"/>
</dbReference>
<dbReference type="InterPro" id="IPR007488">
    <property type="entry name" value="DUF535"/>
</dbReference>
<accession>A0A377AVL1</accession>
<dbReference type="PANTHER" id="PTHR38785">
    <property type="entry name" value="HOMOLOG OF VIRK"/>
    <property type="match status" value="1"/>
</dbReference>
<dbReference type="GO" id="GO:0006974">
    <property type="term" value="P:DNA damage response"/>
    <property type="evidence" value="ECO:0007669"/>
    <property type="project" value="TreeGrafter"/>
</dbReference>
<sequence length="81" mass="9277">MKRIFTAACVIAIKKARSTLITTLSGNRFGGVCDAERHYRLPAQIARKEIAEIASKKRAEYRRRYEMLDAIQPQMATMFRG</sequence>
<organism evidence="1 2">
    <name type="scientific">Escherichia coli</name>
    <dbReference type="NCBI Taxonomy" id="562"/>
    <lineage>
        <taxon>Bacteria</taxon>
        <taxon>Pseudomonadati</taxon>
        <taxon>Pseudomonadota</taxon>
        <taxon>Gammaproteobacteria</taxon>
        <taxon>Enterobacterales</taxon>
        <taxon>Enterobacteriaceae</taxon>
        <taxon>Escherichia</taxon>
    </lineage>
</organism>
<protein>
    <submittedName>
        <fullName evidence="1">Virulence protein</fullName>
    </submittedName>
</protein>
<dbReference type="AlphaFoldDB" id="A0A377AVL1"/>
<dbReference type="Proteomes" id="UP000254052">
    <property type="component" value="Unassembled WGS sequence"/>
</dbReference>
<proteinExistence type="predicted"/>
<reference evidence="1 2" key="1">
    <citation type="submission" date="2018-06" db="EMBL/GenBank/DDBJ databases">
        <authorList>
            <consortium name="Pathogen Informatics"/>
            <person name="Doyle S."/>
        </authorList>
    </citation>
    <scope>NUCLEOTIDE SEQUENCE [LARGE SCALE GENOMIC DNA]</scope>
    <source>
        <strain evidence="1 2">NCTC9962</strain>
    </source>
</reference>
<dbReference type="PANTHER" id="PTHR38785:SF1">
    <property type="entry name" value="HOMOLOG OF VIRK"/>
    <property type="match status" value="1"/>
</dbReference>